<dbReference type="AlphaFoldDB" id="A0A132NMG8"/>
<dbReference type="Proteomes" id="UP000070089">
    <property type="component" value="Unassembled WGS sequence"/>
</dbReference>
<evidence type="ECO:0000313" key="1">
    <source>
        <dbReference type="EMBL" id="KWX11226.1"/>
    </source>
</evidence>
<proteinExistence type="predicted"/>
<comment type="caution">
    <text evidence="1">The sequence shown here is derived from an EMBL/GenBank/DDBJ whole genome shotgun (WGS) entry which is preliminary data.</text>
</comment>
<protein>
    <submittedName>
        <fullName evidence="1">Coatomer beta subunit</fullName>
    </submittedName>
</protein>
<name>A0A132NMG8_GIAIN</name>
<gene>
    <name evidence="1" type="ORF">QR46_4821</name>
</gene>
<dbReference type="EMBL" id="JXTI01000237">
    <property type="protein sequence ID" value="KWX11226.1"/>
    <property type="molecule type" value="Genomic_DNA"/>
</dbReference>
<reference evidence="1 2" key="1">
    <citation type="journal article" date="2015" name="Mol. Biochem. Parasitol.">
        <title>Identification of polymorphic genes for use in assemblage B genotyping assays through comparative genomics of multiple assemblage B Giardia duodenalis isolates.</title>
        <authorList>
            <person name="Wielinga C."/>
            <person name="Thompson R.C."/>
            <person name="Monis P."/>
            <person name="Ryan U."/>
        </authorList>
    </citation>
    <scope>NUCLEOTIDE SEQUENCE [LARGE SCALE GENOMIC DNA]</scope>
    <source>
        <strain evidence="1 2">BAH15c1</strain>
    </source>
</reference>
<sequence>MQLFHSVLRDFSPEVFACCCNGGFRGSCWYRTLCRLANRGLCDARVRRSLSCPVGAFLQAVMRTLKCGYMQRRAHLACCYSASQRIGKLSKRTLHYATTISALPITEKHLADYCNESADNRRSLKGQMKLNQAASCSTSPSAGSSAPRRTAPVLSRAMFTVQFSILGTSAERPAVTWETAILTRNFSLSDLYNVLLGLGTFQSSFERAFFHYHFYQRSRLLIVYSQPGGIFQYSW</sequence>
<dbReference type="VEuPathDB" id="GiardiaDB:QR46_4821"/>
<evidence type="ECO:0000313" key="2">
    <source>
        <dbReference type="Proteomes" id="UP000070089"/>
    </source>
</evidence>
<accession>A0A132NMG8</accession>
<organism evidence="1 2">
    <name type="scientific">Giardia duodenalis assemblage B</name>
    <dbReference type="NCBI Taxonomy" id="1394984"/>
    <lineage>
        <taxon>Eukaryota</taxon>
        <taxon>Metamonada</taxon>
        <taxon>Diplomonadida</taxon>
        <taxon>Hexamitidae</taxon>
        <taxon>Giardiinae</taxon>
        <taxon>Giardia</taxon>
    </lineage>
</organism>